<evidence type="ECO:0000313" key="10">
    <source>
        <dbReference type="Proteomes" id="UP001549146"/>
    </source>
</evidence>
<evidence type="ECO:0000256" key="1">
    <source>
        <dbReference type="ARBA" id="ARBA00022475"/>
    </source>
</evidence>
<keyword evidence="4 5" id="KW-0131">Cell cycle</keyword>
<dbReference type="PANTHER" id="PTHR32432:SF4">
    <property type="entry name" value="CELL DIVISION PROTEIN FTSA"/>
    <property type="match status" value="1"/>
</dbReference>
<dbReference type="EMBL" id="JBEPMO010000002">
    <property type="protein sequence ID" value="MET3730934.1"/>
    <property type="molecule type" value="Genomic_DNA"/>
</dbReference>
<reference evidence="9 10" key="1">
    <citation type="submission" date="2024-06" db="EMBL/GenBank/DDBJ databases">
        <title>Genomic Encyclopedia of Type Strains, Phase IV (KMG-IV): sequencing the most valuable type-strain genomes for metagenomic binning, comparative biology and taxonomic classification.</title>
        <authorList>
            <person name="Goeker M."/>
        </authorList>
    </citation>
    <scope>NUCLEOTIDE SEQUENCE [LARGE SCALE GENOMIC DNA]</scope>
    <source>
        <strain evidence="9 10">DSM 29388</strain>
    </source>
</reference>
<evidence type="ECO:0000256" key="6">
    <source>
        <dbReference type="PIRNR" id="PIRNR003101"/>
    </source>
</evidence>
<organism evidence="9 10">
    <name type="scientific">Moheibacter stercoris</name>
    <dbReference type="NCBI Taxonomy" id="1628251"/>
    <lineage>
        <taxon>Bacteria</taxon>
        <taxon>Pseudomonadati</taxon>
        <taxon>Bacteroidota</taxon>
        <taxon>Flavobacteriia</taxon>
        <taxon>Flavobacteriales</taxon>
        <taxon>Weeksellaceae</taxon>
        <taxon>Moheibacter</taxon>
    </lineage>
</organism>
<dbReference type="Pfam" id="PF14450">
    <property type="entry name" value="FtsA"/>
    <property type="match status" value="2"/>
</dbReference>
<dbReference type="SUPFAM" id="SSF53067">
    <property type="entry name" value="Actin-like ATPase domain"/>
    <property type="match status" value="2"/>
</dbReference>
<evidence type="ECO:0000256" key="4">
    <source>
        <dbReference type="ARBA" id="ARBA00023306"/>
    </source>
</evidence>
<dbReference type="PANTHER" id="PTHR32432">
    <property type="entry name" value="CELL DIVISION PROTEIN FTSA-RELATED"/>
    <property type="match status" value="1"/>
</dbReference>
<evidence type="ECO:0000256" key="7">
    <source>
        <dbReference type="SAM" id="MobiDB-lite"/>
    </source>
</evidence>
<dbReference type="InterPro" id="IPR043129">
    <property type="entry name" value="ATPase_NBD"/>
</dbReference>
<feature type="domain" description="SHS2" evidence="8">
    <location>
        <begin position="7"/>
        <end position="195"/>
    </location>
</feature>
<evidence type="ECO:0000256" key="2">
    <source>
        <dbReference type="ARBA" id="ARBA00022618"/>
    </source>
</evidence>
<comment type="subunit">
    <text evidence="5">Self-interacts. Interacts with FtsZ.</text>
</comment>
<keyword evidence="10" id="KW-1185">Reference proteome</keyword>
<evidence type="ECO:0000259" key="8">
    <source>
        <dbReference type="SMART" id="SM00842"/>
    </source>
</evidence>
<protein>
    <recommendedName>
        <fullName evidence="5 6">Cell division protein FtsA</fullName>
    </recommendedName>
</protein>
<comment type="subcellular location">
    <subcellularLocation>
        <location evidence="5">Cell membrane</location>
        <topology evidence="5">Peripheral membrane protein</topology>
        <orientation evidence="5">Cytoplasmic side</orientation>
    </subcellularLocation>
    <text evidence="5">Localizes to the Z ring in an FtsZ-dependent manner. Targeted to the membrane through a conserved C-terminal amphipathic helix.</text>
</comment>
<dbReference type="NCBIfam" id="TIGR01174">
    <property type="entry name" value="ftsA"/>
    <property type="match status" value="1"/>
</dbReference>
<dbReference type="InterPro" id="IPR003494">
    <property type="entry name" value="SHS2_FtsA"/>
</dbReference>
<comment type="function">
    <text evidence="5 6">Cell division protein that is involved in the assembly of the Z ring. May serve as a membrane anchor for the Z ring.</text>
</comment>
<name>A0ABV2LQS5_9FLAO</name>
<dbReference type="InterPro" id="IPR050696">
    <property type="entry name" value="FtsA/MreB"/>
</dbReference>
<proteinExistence type="inferred from homology"/>
<keyword evidence="3 5" id="KW-0472">Membrane</keyword>
<evidence type="ECO:0000313" key="9">
    <source>
        <dbReference type="EMBL" id="MET3730934.1"/>
    </source>
</evidence>
<dbReference type="Proteomes" id="UP001549146">
    <property type="component" value="Unassembled WGS sequence"/>
</dbReference>
<feature type="region of interest" description="Disordered" evidence="7">
    <location>
        <begin position="420"/>
        <end position="447"/>
    </location>
</feature>
<keyword evidence="2 5" id="KW-0132">Cell division</keyword>
<dbReference type="HAMAP" id="MF_02033">
    <property type="entry name" value="FtsA"/>
    <property type="match status" value="1"/>
</dbReference>
<dbReference type="Gene3D" id="3.30.1490.110">
    <property type="match status" value="1"/>
</dbReference>
<dbReference type="Gene3D" id="3.30.420.40">
    <property type="match status" value="2"/>
</dbReference>
<dbReference type="CDD" id="cd24048">
    <property type="entry name" value="ASKHA_NBD_FtsA"/>
    <property type="match status" value="1"/>
</dbReference>
<dbReference type="PIRSF" id="PIRSF003101">
    <property type="entry name" value="FtsA"/>
    <property type="match status" value="1"/>
</dbReference>
<sequence length="465" mass="50933">MTNRGIAVGLDIGTTKIVAMVGRKNEHGKIEILGIGKAKSLGVHRGVVNNITQTVNSIKEAVSQAEAASGIKITDVTVGIAGQHIRSLQHSDYITRPNSEDVIDENDLKKLVNQVYKLVMLPGEEIIHVLPQDFKIDGEGEIKEPMGMYGSRLEANFHVVVGQVTSIKNIARCVKNAGLNLAGITLEPIASSDAALSKEEKEAGVALIDIGGGTTDIAIFKDNMIRHTSVIPYGGNVITEDIKVGCSIIERQAELLKEKFGSAWPGENKETEIVSIPGLRGRDPKEISLKRLSQIINARVKEILEQSYLELKHYGCDDQKKRLIAGVVMTGGGSKLKHIRQLTEYLTGMDVRIGYSNEHIVGDYVDELSGPEYATSVGLLMKGLEKLEENDSDIYEEEVMSTMNEGVVDSEEISAEVEAEVDPFLDAPKSEEKKPARIKKQKQAKGPSIFSKWTDKFIQMINETE</sequence>
<dbReference type="GO" id="GO:0051301">
    <property type="term" value="P:cell division"/>
    <property type="evidence" value="ECO:0007669"/>
    <property type="project" value="UniProtKB-KW"/>
</dbReference>
<accession>A0ABV2LQS5</accession>
<evidence type="ECO:0000256" key="5">
    <source>
        <dbReference type="HAMAP-Rule" id="MF_02033"/>
    </source>
</evidence>
<evidence type="ECO:0000256" key="3">
    <source>
        <dbReference type="ARBA" id="ARBA00023136"/>
    </source>
</evidence>
<dbReference type="SMART" id="SM00842">
    <property type="entry name" value="FtsA"/>
    <property type="match status" value="1"/>
</dbReference>
<dbReference type="InterPro" id="IPR020823">
    <property type="entry name" value="Cell_div_FtsA"/>
</dbReference>
<dbReference type="Pfam" id="PF02491">
    <property type="entry name" value="SHS2_FTSA"/>
    <property type="match status" value="1"/>
</dbReference>
<keyword evidence="1 5" id="KW-1003">Cell membrane</keyword>
<gene>
    <name evidence="5" type="primary">ftsA</name>
    <name evidence="9" type="ORF">ABID46_000493</name>
</gene>
<dbReference type="RefSeq" id="WP_354506711.1">
    <property type="nucleotide sequence ID" value="NZ_JBEPMO010000002.1"/>
</dbReference>
<comment type="similarity">
    <text evidence="5 6">Belongs to the FtsA/MreB family.</text>
</comment>
<comment type="caution">
    <text evidence="9">The sequence shown here is derived from an EMBL/GenBank/DDBJ whole genome shotgun (WGS) entry which is preliminary data.</text>
</comment>